<dbReference type="AlphaFoldDB" id="A0A8T2H2Q3"/>
<evidence type="ECO:0000256" key="1">
    <source>
        <dbReference type="SAM" id="MobiDB-lite"/>
    </source>
</evidence>
<accession>A0A8T2H2Q3</accession>
<evidence type="ECO:0000313" key="2">
    <source>
        <dbReference type="EMBL" id="KAG7653382.1"/>
    </source>
</evidence>
<feature type="region of interest" description="Disordered" evidence="1">
    <location>
        <begin position="1"/>
        <end position="113"/>
    </location>
</feature>
<dbReference type="EMBL" id="JAEFBJ010000001">
    <property type="protein sequence ID" value="KAG7653382.1"/>
    <property type="molecule type" value="Genomic_DNA"/>
</dbReference>
<protein>
    <submittedName>
        <fullName evidence="2">Uncharacterized protein</fullName>
    </submittedName>
</protein>
<gene>
    <name evidence="2" type="ORF">ISN44_As01g006580</name>
</gene>
<evidence type="ECO:0000313" key="3">
    <source>
        <dbReference type="Proteomes" id="UP000694251"/>
    </source>
</evidence>
<proteinExistence type="predicted"/>
<name>A0A8T2H2Q3_ARASU</name>
<keyword evidence="3" id="KW-1185">Reference proteome</keyword>
<dbReference type="Proteomes" id="UP000694251">
    <property type="component" value="Chromosome 1"/>
</dbReference>
<feature type="compositionally biased region" description="Basic and acidic residues" evidence="1">
    <location>
        <begin position="35"/>
        <end position="68"/>
    </location>
</feature>
<reference evidence="2 3" key="1">
    <citation type="submission" date="2020-12" db="EMBL/GenBank/DDBJ databases">
        <title>Concerted genomic and epigenomic changes stabilize Arabidopsis allopolyploids.</title>
        <authorList>
            <person name="Chen Z."/>
        </authorList>
    </citation>
    <scope>NUCLEOTIDE SEQUENCE [LARGE SCALE GENOMIC DNA]</scope>
    <source>
        <strain evidence="2">As9502</strain>
        <tissue evidence="2">Leaf</tissue>
    </source>
</reference>
<feature type="compositionally biased region" description="Basic and acidic residues" evidence="1">
    <location>
        <begin position="91"/>
        <end position="112"/>
    </location>
</feature>
<comment type="caution">
    <text evidence="2">The sequence shown here is derived from an EMBL/GenBank/DDBJ whole genome shotgun (WGS) entry which is preliminary data.</text>
</comment>
<organism evidence="2 3">
    <name type="scientific">Arabidopsis suecica</name>
    <name type="common">Swedish thale-cress</name>
    <name type="synonym">Cardaminopsis suecica</name>
    <dbReference type="NCBI Taxonomy" id="45249"/>
    <lineage>
        <taxon>Eukaryota</taxon>
        <taxon>Viridiplantae</taxon>
        <taxon>Streptophyta</taxon>
        <taxon>Embryophyta</taxon>
        <taxon>Tracheophyta</taxon>
        <taxon>Spermatophyta</taxon>
        <taxon>Magnoliopsida</taxon>
        <taxon>eudicotyledons</taxon>
        <taxon>Gunneridae</taxon>
        <taxon>Pentapetalae</taxon>
        <taxon>rosids</taxon>
        <taxon>malvids</taxon>
        <taxon>Brassicales</taxon>
        <taxon>Brassicaceae</taxon>
        <taxon>Camelineae</taxon>
        <taxon>Arabidopsis</taxon>
    </lineage>
</organism>
<sequence length="128" mass="14854">MEGQKETNHKQIPRYISVKQLKQTTPTRLFQPKSIETKAHGEKQPEKRYDEGPSRKIAGTKEHQDPQHIHLNPPPKQQEHTDAPSSTPNHVRKEPSFSDLRIHQKPNAELDIMKSTVELQEAEKERKL</sequence>